<evidence type="ECO:0000313" key="11">
    <source>
        <dbReference type="EMBL" id="MBZ6079111.1"/>
    </source>
</evidence>
<evidence type="ECO:0000256" key="3">
    <source>
        <dbReference type="ARBA" id="ARBA00012954"/>
    </source>
</evidence>
<evidence type="ECO:0000256" key="7">
    <source>
        <dbReference type="ARBA" id="ARBA00047473"/>
    </source>
</evidence>
<dbReference type="RefSeq" id="WP_224315864.1">
    <property type="nucleotide sequence ID" value="NZ_JAIRBM010000027.1"/>
</dbReference>
<dbReference type="InterPro" id="IPR017476">
    <property type="entry name" value="UDP-Glc/GDP-Man"/>
</dbReference>
<dbReference type="NCBIfam" id="TIGR03026">
    <property type="entry name" value="NDP-sugDHase"/>
    <property type="match status" value="1"/>
</dbReference>
<evidence type="ECO:0000313" key="12">
    <source>
        <dbReference type="Proteomes" id="UP000704176"/>
    </source>
</evidence>
<evidence type="ECO:0000256" key="5">
    <source>
        <dbReference type="ARBA" id="ARBA00023002"/>
    </source>
</evidence>
<dbReference type="PANTHER" id="PTHR43750:SF3">
    <property type="entry name" value="UDP-GLUCOSE 6-DEHYDROGENASE TUAD"/>
    <property type="match status" value="1"/>
</dbReference>
<comment type="similarity">
    <text evidence="2 8">Belongs to the UDP-glucose/GDP-mannose dehydrogenase family.</text>
</comment>
<dbReference type="PANTHER" id="PTHR43750">
    <property type="entry name" value="UDP-GLUCOSE 6-DEHYDROGENASE TUAD"/>
    <property type="match status" value="1"/>
</dbReference>
<evidence type="ECO:0000256" key="6">
    <source>
        <dbReference type="ARBA" id="ARBA00023027"/>
    </source>
</evidence>
<dbReference type="Gene3D" id="1.20.5.100">
    <property type="entry name" value="Cytochrome c1, transmembrane anchor, C-terminal"/>
    <property type="match status" value="1"/>
</dbReference>
<comment type="pathway">
    <text evidence="1">Nucleotide-sugar biosynthesis; UDP-alpha-D-glucuronate biosynthesis; UDP-alpha-D-glucuronate from UDP-alpha-D-glucose: step 1/1.</text>
</comment>
<reference evidence="11 12" key="1">
    <citation type="submission" date="2021-09" db="EMBL/GenBank/DDBJ databases">
        <title>The complete genome sequence of a new microorganism.</title>
        <authorList>
            <person name="Zi Z."/>
        </authorList>
    </citation>
    <scope>NUCLEOTIDE SEQUENCE [LARGE SCALE GENOMIC DNA]</scope>
    <source>
        <strain evidence="11 12">WGZ8</strain>
    </source>
</reference>
<dbReference type="InterPro" id="IPR008927">
    <property type="entry name" value="6-PGluconate_DH-like_C_sf"/>
</dbReference>
<keyword evidence="5 8" id="KW-0560">Oxidoreductase</keyword>
<dbReference type="Proteomes" id="UP000704176">
    <property type="component" value="Unassembled WGS sequence"/>
</dbReference>
<dbReference type="SUPFAM" id="SSF52413">
    <property type="entry name" value="UDP-glucose/GDP-mannose dehydrogenase C-terminal domain"/>
    <property type="match status" value="1"/>
</dbReference>
<evidence type="ECO:0000256" key="2">
    <source>
        <dbReference type="ARBA" id="ARBA00006601"/>
    </source>
</evidence>
<dbReference type="EC" id="1.1.1.22" evidence="3 8"/>
<accession>A0ABS7VVD4</accession>
<dbReference type="InterPro" id="IPR014027">
    <property type="entry name" value="UDP-Glc/GDP-Man_DH_C"/>
</dbReference>
<evidence type="ECO:0000256" key="1">
    <source>
        <dbReference type="ARBA" id="ARBA00004701"/>
    </source>
</evidence>
<comment type="caution">
    <text evidence="11">The sequence shown here is derived from an EMBL/GenBank/DDBJ whole genome shotgun (WGS) entry which is preliminary data.</text>
</comment>
<dbReference type="InterPro" id="IPR036291">
    <property type="entry name" value="NAD(P)-bd_dom_sf"/>
</dbReference>
<organism evidence="11 12">
    <name type="scientific">Microvirga puerhi</name>
    <dbReference type="NCBI Taxonomy" id="2876078"/>
    <lineage>
        <taxon>Bacteria</taxon>
        <taxon>Pseudomonadati</taxon>
        <taxon>Pseudomonadota</taxon>
        <taxon>Alphaproteobacteria</taxon>
        <taxon>Hyphomicrobiales</taxon>
        <taxon>Methylobacteriaceae</taxon>
        <taxon>Microvirga</taxon>
    </lineage>
</organism>
<evidence type="ECO:0000256" key="4">
    <source>
        <dbReference type="ARBA" id="ARBA00015132"/>
    </source>
</evidence>
<dbReference type="PROSITE" id="PS51257">
    <property type="entry name" value="PROKAR_LIPOPROTEIN"/>
    <property type="match status" value="1"/>
</dbReference>
<dbReference type="EMBL" id="JAIRBM010000027">
    <property type="protein sequence ID" value="MBZ6079111.1"/>
    <property type="molecule type" value="Genomic_DNA"/>
</dbReference>
<feature type="domain" description="UDP-glucose/GDP-mannose dehydrogenase C-terminal" evidence="10">
    <location>
        <begin position="317"/>
        <end position="418"/>
    </location>
</feature>
<evidence type="ECO:0000256" key="8">
    <source>
        <dbReference type="PIRNR" id="PIRNR000124"/>
    </source>
</evidence>
<dbReference type="Pfam" id="PF03720">
    <property type="entry name" value="UDPG_MGDP_dh_C"/>
    <property type="match status" value="1"/>
</dbReference>
<protein>
    <recommendedName>
        <fullName evidence="4 8">UDP-glucose 6-dehydrogenase</fullName>
        <ecNumber evidence="3 8">1.1.1.22</ecNumber>
    </recommendedName>
</protein>
<sequence>MKITMIGSGYVGLVTGACFAEWGHQVTCVDKDVHKITRLQQGEIPIYEPGLDVLVATNAERRRLKFTTDLPSAVADADAVFIAVGTPARHNDGDADLTFVYSAAKEVAVAIRGYTVIVTKSTVPVGTGDTVERIVARERPDAEFAVVSNPEFLREGSAIDDFLKPDRVVLGTDDDRAASVMQLIYQVLEETPSRIVVTKRRTAELIKYAANAFLATKITFINEMADLCEAVGADVQDLAVGVGLDHRIGMPFFNAGPGYGGSCFPKDTTALLRTAQDYGVPLRLVEETVGANNARKRRMALKVIEAAGGSIDGLTVAVLGLTFKPDTDDMREAPSIPLIEALQRSGATIRAHDPQGMRHAMSLLSEVAFCGDVYSCCEGADVVVLMTEWETYRHLDFGRLRKAVRVPTLVDLRNIYNRDVAERHGFSLTGIGRAHSTPSMTENPDLEDGRGARRLPLARGAVVSKQAIC</sequence>
<dbReference type="Pfam" id="PF03721">
    <property type="entry name" value="UDPG_MGDP_dh_N"/>
    <property type="match status" value="1"/>
</dbReference>
<keyword evidence="6 8" id="KW-0520">NAD</keyword>
<evidence type="ECO:0000256" key="9">
    <source>
        <dbReference type="SAM" id="MobiDB-lite"/>
    </source>
</evidence>
<dbReference type="Pfam" id="PF00984">
    <property type="entry name" value="UDPG_MGDP_dh"/>
    <property type="match status" value="1"/>
</dbReference>
<feature type="region of interest" description="Disordered" evidence="9">
    <location>
        <begin position="431"/>
        <end position="451"/>
    </location>
</feature>
<gene>
    <name evidence="11" type="ORF">K9B37_22920</name>
</gene>
<name>A0ABS7VVD4_9HYPH</name>
<dbReference type="SMART" id="SM00984">
    <property type="entry name" value="UDPG_MGDP_dh_C"/>
    <property type="match status" value="1"/>
</dbReference>
<keyword evidence="12" id="KW-1185">Reference proteome</keyword>
<dbReference type="InterPro" id="IPR014026">
    <property type="entry name" value="UDP-Glc/GDP-Man_DH_dimer"/>
</dbReference>
<dbReference type="PIRSF" id="PIRSF000124">
    <property type="entry name" value="UDPglc_GDPman_dh"/>
    <property type="match status" value="1"/>
</dbReference>
<dbReference type="PIRSF" id="PIRSF500134">
    <property type="entry name" value="UDPglc_DH_bac"/>
    <property type="match status" value="1"/>
</dbReference>
<dbReference type="SUPFAM" id="SSF51735">
    <property type="entry name" value="NAD(P)-binding Rossmann-fold domains"/>
    <property type="match status" value="1"/>
</dbReference>
<evidence type="ECO:0000259" key="10">
    <source>
        <dbReference type="SMART" id="SM00984"/>
    </source>
</evidence>
<dbReference type="SUPFAM" id="SSF48179">
    <property type="entry name" value="6-phosphogluconate dehydrogenase C-terminal domain-like"/>
    <property type="match status" value="1"/>
</dbReference>
<dbReference type="InterPro" id="IPR028357">
    <property type="entry name" value="UDPglc_DH_bac"/>
</dbReference>
<dbReference type="InterPro" id="IPR036220">
    <property type="entry name" value="UDP-Glc/GDP-Man_DH_C_sf"/>
</dbReference>
<proteinExistence type="inferred from homology"/>
<comment type="catalytic activity">
    <reaction evidence="7 8">
        <text>UDP-alpha-D-glucose + 2 NAD(+) + H2O = UDP-alpha-D-glucuronate + 2 NADH + 3 H(+)</text>
        <dbReference type="Rhea" id="RHEA:23596"/>
        <dbReference type="ChEBI" id="CHEBI:15377"/>
        <dbReference type="ChEBI" id="CHEBI:15378"/>
        <dbReference type="ChEBI" id="CHEBI:57540"/>
        <dbReference type="ChEBI" id="CHEBI:57945"/>
        <dbReference type="ChEBI" id="CHEBI:58052"/>
        <dbReference type="ChEBI" id="CHEBI:58885"/>
        <dbReference type="EC" id="1.1.1.22"/>
    </reaction>
</comment>
<dbReference type="InterPro" id="IPR001732">
    <property type="entry name" value="UDP-Glc/GDP-Man_DH_N"/>
</dbReference>
<dbReference type="Gene3D" id="3.40.50.720">
    <property type="entry name" value="NAD(P)-binding Rossmann-like Domain"/>
    <property type="match status" value="2"/>
</dbReference>